<feature type="transmembrane region" description="Helical" evidence="5">
    <location>
        <begin position="92"/>
        <end position="125"/>
    </location>
</feature>
<dbReference type="EMBL" id="DRZM01000221">
    <property type="protein sequence ID" value="HHP05682.1"/>
    <property type="molecule type" value="Genomic_DNA"/>
</dbReference>
<dbReference type="InterPro" id="IPR044878">
    <property type="entry name" value="UbiA_sf"/>
</dbReference>
<proteinExistence type="predicted"/>
<accession>A0A7J3X929</accession>
<feature type="transmembrane region" description="Helical" evidence="5">
    <location>
        <begin position="206"/>
        <end position="228"/>
    </location>
</feature>
<evidence type="ECO:0000256" key="3">
    <source>
        <dbReference type="ARBA" id="ARBA00022989"/>
    </source>
</evidence>
<keyword evidence="2 5" id="KW-0812">Transmembrane</keyword>
<evidence type="ECO:0000256" key="1">
    <source>
        <dbReference type="ARBA" id="ARBA00004651"/>
    </source>
</evidence>
<dbReference type="PANTHER" id="PTHR42723:SF1">
    <property type="entry name" value="CHLOROPHYLL SYNTHASE, CHLOROPLASTIC"/>
    <property type="match status" value="1"/>
</dbReference>
<dbReference type="AlphaFoldDB" id="A0A7J3X929"/>
<dbReference type="Gene3D" id="1.10.357.140">
    <property type="entry name" value="UbiA prenyltransferase"/>
    <property type="match status" value="1"/>
</dbReference>
<name>A0A7J3X929_THEPE</name>
<dbReference type="InterPro" id="IPR000537">
    <property type="entry name" value="UbiA_prenyltransferase"/>
</dbReference>
<dbReference type="Gene3D" id="1.20.120.1780">
    <property type="entry name" value="UbiA prenyltransferase"/>
    <property type="match status" value="1"/>
</dbReference>
<feature type="transmembrane region" description="Helical" evidence="5">
    <location>
        <begin position="20"/>
        <end position="39"/>
    </location>
</feature>
<dbReference type="CDD" id="cd13961">
    <property type="entry name" value="PT_UbiA_DGGGPS"/>
    <property type="match status" value="1"/>
</dbReference>
<evidence type="ECO:0000256" key="5">
    <source>
        <dbReference type="SAM" id="Phobius"/>
    </source>
</evidence>
<reference evidence="6" key="1">
    <citation type="journal article" date="2020" name="mSystems">
        <title>Genome- and Community-Level Interaction Insights into Carbon Utilization and Element Cycling Functions of Hydrothermarchaeota in Hydrothermal Sediment.</title>
        <authorList>
            <person name="Zhou Z."/>
            <person name="Liu Y."/>
            <person name="Xu W."/>
            <person name="Pan J."/>
            <person name="Luo Z.H."/>
            <person name="Li M."/>
        </authorList>
    </citation>
    <scope>NUCLEOTIDE SEQUENCE [LARGE SCALE GENOMIC DNA]</scope>
    <source>
        <strain evidence="6">SpSt-1125</strain>
    </source>
</reference>
<feature type="transmembrane region" description="Helical" evidence="5">
    <location>
        <begin position="137"/>
        <end position="156"/>
    </location>
</feature>
<feature type="transmembrane region" description="Helical" evidence="5">
    <location>
        <begin position="234"/>
        <end position="254"/>
    </location>
</feature>
<dbReference type="Pfam" id="PF01040">
    <property type="entry name" value="UbiA"/>
    <property type="match status" value="1"/>
</dbReference>
<organism evidence="6">
    <name type="scientific">Thermofilum pendens</name>
    <dbReference type="NCBI Taxonomy" id="2269"/>
    <lineage>
        <taxon>Archaea</taxon>
        <taxon>Thermoproteota</taxon>
        <taxon>Thermoprotei</taxon>
        <taxon>Thermofilales</taxon>
        <taxon>Thermofilaceae</taxon>
        <taxon>Thermofilum</taxon>
    </lineage>
</organism>
<dbReference type="GO" id="GO:0016765">
    <property type="term" value="F:transferase activity, transferring alkyl or aryl (other than methyl) groups"/>
    <property type="evidence" value="ECO:0007669"/>
    <property type="project" value="InterPro"/>
</dbReference>
<feature type="transmembrane region" description="Helical" evidence="5">
    <location>
        <begin position="266"/>
        <end position="281"/>
    </location>
</feature>
<dbReference type="GO" id="GO:0005886">
    <property type="term" value="C:plasma membrane"/>
    <property type="evidence" value="ECO:0007669"/>
    <property type="project" value="UniProtKB-SubCell"/>
</dbReference>
<evidence type="ECO:0000256" key="4">
    <source>
        <dbReference type="ARBA" id="ARBA00023136"/>
    </source>
</evidence>
<comment type="caution">
    <text evidence="6">The sequence shown here is derived from an EMBL/GenBank/DDBJ whole genome shotgun (WGS) entry which is preliminary data.</text>
</comment>
<protein>
    <submittedName>
        <fullName evidence="6">MFS transporter</fullName>
    </submittedName>
</protein>
<sequence>MPACSDRSAGCLLRGVGELLRLGNCAIIAVAAIVGYTIGGGRDASTALLLSLAAASLGGWGNIVNDYFDVSVDRVNKPWRPLVKGVVKPREALALGFTLAAIGVLLSVLSGSLCALVAAAAALLLFLYSWRLKRSGLPGNITVASLSALSIVYGGLASPRPFASLLPALYAFVVILGRELAKGLEDVKGDAATGVKTVAVVHGPKAAVVASAAVLLALVAMSPLPVLLGYGPGYLAAALLGVDLPVIYAIALLARDPLANAWKATRVLKIPLLMGLVAFLLG</sequence>
<evidence type="ECO:0000256" key="2">
    <source>
        <dbReference type="ARBA" id="ARBA00022692"/>
    </source>
</evidence>
<evidence type="ECO:0000313" key="6">
    <source>
        <dbReference type="EMBL" id="HHP05682.1"/>
    </source>
</evidence>
<dbReference type="InterPro" id="IPR050475">
    <property type="entry name" value="Prenyltransferase_related"/>
</dbReference>
<comment type="subcellular location">
    <subcellularLocation>
        <location evidence="1">Cell membrane</location>
        <topology evidence="1">Multi-pass membrane protein</topology>
    </subcellularLocation>
</comment>
<keyword evidence="4 5" id="KW-0472">Membrane</keyword>
<gene>
    <name evidence="6" type="ORF">ENM88_08075</name>
</gene>
<dbReference type="PANTHER" id="PTHR42723">
    <property type="entry name" value="CHLOROPHYLL SYNTHASE"/>
    <property type="match status" value="1"/>
</dbReference>
<keyword evidence="3 5" id="KW-1133">Transmembrane helix</keyword>